<reference evidence="2" key="1">
    <citation type="journal article" date="2018" name="Antonie Van Leeuwenhoek">
        <title>Proteinivorax hydrogeniformans sp. nov., an anaerobic, haloalkaliphilic bacterium fermenting proteinaceous compounds with high hydrogen production.</title>
        <authorList>
            <person name="Boltyanskaya Y."/>
            <person name="Detkova E."/>
            <person name="Pimenov N."/>
            <person name="Kevbrin V."/>
        </authorList>
    </citation>
    <scope>NUCLEOTIDE SEQUENCE</scope>
    <source>
        <strain evidence="2">Z-710</strain>
    </source>
</reference>
<dbReference type="AlphaFoldDB" id="A0AAU8HSN5"/>
<accession>A0AAU8HSN5</accession>
<feature type="transmembrane region" description="Helical" evidence="1">
    <location>
        <begin position="314"/>
        <end position="333"/>
    </location>
</feature>
<dbReference type="NCBIfam" id="NF037962">
    <property type="entry name" value="arsenic_eff"/>
    <property type="match status" value="1"/>
</dbReference>
<dbReference type="RefSeq" id="WP_353892759.1">
    <property type="nucleotide sequence ID" value="NZ_CP159485.1"/>
</dbReference>
<name>A0AAU8HSN5_9FIRM</name>
<dbReference type="InterPro" id="IPR021552">
    <property type="entry name" value="ArsP_2"/>
</dbReference>
<dbReference type="EMBL" id="CP159485">
    <property type="protein sequence ID" value="XCI28182.1"/>
    <property type="molecule type" value="Genomic_DNA"/>
</dbReference>
<evidence type="ECO:0000313" key="2">
    <source>
        <dbReference type="EMBL" id="XCI28182.1"/>
    </source>
</evidence>
<feature type="transmembrane region" description="Helical" evidence="1">
    <location>
        <begin position="205"/>
        <end position="222"/>
    </location>
</feature>
<protein>
    <submittedName>
        <fullName evidence="2">Manganese transporter</fullName>
    </submittedName>
</protein>
<feature type="transmembrane region" description="Helical" evidence="1">
    <location>
        <begin position="354"/>
        <end position="375"/>
    </location>
</feature>
<keyword evidence="1" id="KW-1133">Transmembrane helix</keyword>
<sequence length="397" mass="43021">MFLEILELFFESAEDAFLEVGVFVGAILLLFGYINYRKSGNFIKSIERSKRFQPILGALLGLTPGCGGAVFVMPLFFKGSVTFGTVVATLMATMGDSAFVLIPTSPYHYVLVSILSFIPAVITGYLVDKTSLGDFILRKYKEKLALLNGQKDKLKVEPKPTPTQQKNGLKLTYIFWGLLAVGLVFGTMEILMIDIGEFSSFLGEFGDIVGIVGTLFCLGIMFKGKKWIRDDSVESQEAKSKSLKATLKHSTLETAFVTSWVLVGFLAFELLVLGAGGGDYAAGEQVVESVLLAAGLASVFVAVAVGIIPGCGPQIIFVALFTQGLVPFAALIANAISQDGDALFPVLAMDRRSAIYASLINKVPALIMGLFIFWLEFYTDFGQYVQLALDSFKGIFI</sequence>
<feature type="transmembrane region" description="Helical" evidence="1">
    <location>
        <begin position="16"/>
        <end position="34"/>
    </location>
</feature>
<reference evidence="2" key="2">
    <citation type="submission" date="2024-06" db="EMBL/GenBank/DDBJ databases">
        <authorList>
            <person name="Petrova K.O."/>
            <person name="Toshchakov S.V."/>
            <person name="Boltjanskaja Y.V."/>
            <person name="Kevbrin V.V."/>
        </authorList>
    </citation>
    <scope>NUCLEOTIDE SEQUENCE</scope>
    <source>
        <strain evidence="2">Z-710</strain>
    </source>
</reference>
<evidence type="ECO:0000256" key="1">
    <source>
        <dbReference type="SAM" id="Phobius"/>
    </source>
</evidence>
<feature type="transmembrane region" description="Helical" evidence="1">
    <location>
        <begin position="257"/>
        <end position="278"/>
    </location>
</feature>
<keyword evidence="1" id="KW-0812">Transmembrane</keyword>
<dbReference type="Pfam" id="PF11449">
    <property type="entry name" value="ArsP_2"/>
    <property type="match status" value="1"/>
</dbReference>
<organism evidence="2">
    <name type="scientific">Proteinivorax hydrogeniformans</name>
    <dbReference type="NCBI Taxonomy" id="1826727"/>
    <lineage>
        <taxon>Bacteria</taxon>
        <taxon>Bacillati</taxon>
        <taxon>Bacillota</taxon>
        <taxon>Clostridia</taxon>
        <taxon>Eubacteriales</taxon>
        <taxon>Proteinivoracaceae</taxon>
        <taxon>Proteinivorax</taxon>
    </lineage>
</organism>
<feature type="transmembrane region" description="Helical" evidence="1">
    <location>
        <begin position="290"/>
        <end position="308"/>
    </location>
</feature>
<gene>
    <name evidence="2" type="ORF">PRVXH_002132</name>
</gene>
<feature type="transmembrane region" description="Helical" evidence="1">
    <location>
        <begin position="173"/>
        <end position="193"/>
    </location>
</feature>
<feature type="transmembrane region" description="Helical" evidence="1">
    <location>
        <begin position="109"/>
        <end position="127"/>
    </location>
</feature>
<proteinExistence type="predicted"/>
<keyword evidence="1" id="KW-0472">Membrane</keyword>
<feature type="transmembrane region" description="Helical" evidence="1">
    <location>
        <begin position="55"/>
        <end position="77"/>
    </location>
</feature>